<comment type="similarity">
    <text evidence="3">Belongs to the UPRTase family.</text>
</comment>
<evidence type="ECO:0000256" key="3">
    <source>
        <dbReference type="ARBA" id="ARBA00009516"/>
    </source>
</evidence>
<organism evidence="11 12">
    <name type="scientific">Candidatus Megaera venefica</name>
    <dbReference type="NCBI Taxonomy" id="2055910"/>
    <lineage>
        <taxon>Bacteria</taxon>
        <taxon>Pseudomonadati</taxon>
        <taxon>Pseudomonadota</taxon>
        <taxon>Alphaproteobacteria</taxon>
        <taxon>Rickettsiales</taxon>
        <taxon>Rickettsiaceae</taxon>
        <taxon>Candidatus Megaera</taxon>
    </lineage>
</organism>
<keyword evidence="7" id="KW-0808">Transferase</keyword>
<reference evidence="11 12" key="1">
    <citation type="submission" date="2023-03" db="EMBL/GenBank/DDBJ databases">
        <title>Host association and intracellularity evolved multiple times independently in the Rickettsiales.</title>
        <authorList>
            <person name="Castelli M."/>
            <person name="Nardi T."/>
            <person name="Gammuto L."/>
            <person name="Bellinzona G."/>
            <person name="Sabaneyeva E."/>
            <person name="Potekhin A."/>
            <person name="Serra V."/>
            <person name="Petroni G."/>
            <person name="Sassera D."/>
        </authorList>
    </citation>
    <scope>NUCLEOTIDE SEQUENCE [LARGE SCALE GENOMIC DNA]</scope>
    <source>
        <strain evidence="11 12">Sr 2-6</strain>
    </source>
</reference>
<evidence type="ECO:0000256" key="4">
    <source>
        <dbReference type="ARBA" id="ARBA00011894"/>
    </source>
</evidence>
<keyword evidence="5" id="KW-0021">Allosteric enzyme</keyword>
<dbReference type="SUPFAM" id="SSF53271">
    <property type="entry name" value="PRTase-like"/>
    <property type="match status" value="1"/>
</dbReference>
<dbReference type="PANTHER" id="PTHR32315">
    <property type="entry name" value="ADENINE PHOSPHORIBOSYLTRANSFERASE"/>
    <property type="match status" value="1"/>
</dbReference>
<comment type="caution">
    <text evidence="11">The sequence shown here is derived from an EMBL/GenBank/DDBJ whole genome shotgun (WGS) entry which is preliminary data.</text>
</comment>
<keyword evidence="9" id="KW-0342">GTP-binding</keyword>
<gene>
    <name evidence="11" type="ORF">Megvenef_00450</name>
</gene>
<dbReference type="InterPro" id="IPR000836">
    <property type="entry name" value="PRTase_dom"/>
</dbReference>
<dbReference type="NCBIfam" id="NF001097">
    <property type="entry name" value="PRK00129.1"/>
    <property type="match status" value="1"/>
</dbReference>
<evidence type="ECO:0000313" key="11">
    <source>
        <dbReference type="EMBL" id="MEA0970485.1"/>
    </source>
</evidence>
<accession>A0ABU5NBC9</accession>
<evidence type="ECO:0000259" key="10">
    <source>
        <dbReference type="Pfam" id="PF14681"/>
    </source>
</evidence>
<evidence type="ECO:0000256" key="8">
    <source>
        <dbReference type="ARBA" id="ARBA00022741"/>
    </source>
</evidence>
<dbReference type="EC" id="2.4.2.9" evidence="4"/>
<dbReference type="PANTHER" id="PTHR32315:SF4">
    <property type="entry name" value="URACIL PHOSPHORIBOSYLTRANSFERASE, CHLOROPLASTIC"/>
    <property type="match status" value="1"/>
</dbReference>
<comment type="pathway">
    <text evidence="2">Pyrimidine metabolism; UMP biosynthesis via salvage pathway; UMP from uracil: step 1/1.</text>
</comment>
<dbReference type="InterPro" id="IPR050054">
    <property type="entry name" value="UPRTase/APRTase"/>
</dbReference>
<feature type="domain" description="Phosphoribosyltransferase" evidence="10">
    <location>
        <begin position="1"/>
        <end position="176"/>
    </location>
</feature>
<protein>
    <recommendedName>
        <fullName evidence="4">uracil phosphoribosyltransferase</fullName>
        <ecNumber evidence="4">2.4.2.9</ecNumber>
    </recommendedName>
</protein>
<dbReference type="Pfam" id="PF14681">
    <property type="entry name" value="UPRTase"/>
    <property type="match status" value="1"/>
</dbReference>
<evidence type="ECO:0000256" key="1">
    <source>
        <dbReference type="ARBA" id="ARBA00001946"/>
    </source>
</evidence>
<sequence>MRDKHTSSMIFRQMLDEISMLMGYEITRHIRTKELKIETPLGRTVGKKLAQEVVIVPILRAGLGMIGGLHKLIPSADIAHIGLYRDPLTKKPVEYLFKHPKVTNQLFIVVDPMLATGNSAVYAVQKLIDIGVSPDQIIFMVLVAAPEGVKTFTFAHPKVRIYAAALDEKLNSHAYYSARTR</sequence>
<dbReference type="Proteomes" id="UP001291687">
    <property type="component" value="Unassembled WGS sequence"/>
</dbReference>
<dbReference type="EMBL" id="JARJFB010000021">
    <property type="protein sequence ID" value="MEA0970485.1"/>
    <property type="molecule type" value="Genomic_DNA"/>
</dbReference>
<evidence type="ECO:0000256" key="7">
    <source>
        <dbReference type="ARBA" id="ARBA00022679"/>
    </source>
</evidence>
<name>A0ABU5NBC9_9RICK</name>
<evidence type="ECO:0000256" key="9">
    <source>
        <dbReference type="ARBA" id="ARBA00023134"/>
    </source>
</evidence>
<evidence type="ECO:0000256" key="6">
    <source>
        <dbReference type="ARBA" id="ARBA00022676"/>
    </source>
</evidence>
<evidence type="ECO:0000256" key="5">
    <source>
        <dbReference type="ARBA" id="ARBA00022533"/>
    </source>
</evidence>
<dbReference type="CDD" id="cd06223">
    <property type="entry name" value="PRTases_typeI"/>
    <property type="match status" value="1"/>
</dbReference>
<keyword evidence="12" id="KW-1185">Reference proteome</keyword>
<proteinExistence type="inferred from homology"/>
<evidence type="ECO:0000256" key="2">
    <source>
        <dbReference type="ARBA" id="ARBA00005180"/>
    </source>
</evidence>
<keyword evidence="6 11" id="KW-0328">Glycosyltransferase</keyword>
<keyword evidence="8" id="KW-0547">Nucleotide-binding</keyword>
<dbReference type="Gene3D" id="3.40.50.2020">
    <property type="match status" value="1"/>
</dbReference>
<evidence type="ECO:0000313" key="12">
    <source>
        <dbReference type="Proteomes" id="UP001291687"/>
    </source>
</evidence>
<dbReference type="InterPro" id="IPR029057">
    <property type="entry name" value="PRTase-like"/>
</dbReference>
<comment type="cofactor">
    <cofactor evidence="1">
        <name>Mg(2+)</name>
        <dbReference type="ChEBI" id="CHEBI:18420"/>
    </cofactor>
</comment>
<dbReference type="GO" id="GO:0016757">
    <property type="term" value="F:glycosyltransferase activity"/>
    <property type="evidence" value="ECO:0007669"/>
    <property type="project" value="UniProtKB-KW"/>
</dbReference>